<dbReference type="SUPFAM" id="SSF46689">
    <property type="entry name" value="Homeodomain-like"/>
    <property type="match status" value="1"/>
</dbReference>
<protein>
    <submittedName>
        <fullName evidence="5">TetR family transcriptional regulator</fullName>
    </submittedName>
</protein>
<evidence type="ECO:0000313" key="5">
    <source>
        <dbReference type="EMBL" id="CEE02686.1"/>
    </source>
</evidence>
<dbReference type="InterPro" id="IPR050624">
    <property type="entry name" value="HTH-type_Tx_Regulator"/>
</dbReference>
<evidence type="ECO:0000256" key="1">
    <source>
        <dbReference type="ARBA" id="ARBA00022491"/>
    </source>
</evidence>
<dbReference type="PANTHER" id="PTHR43479">
    <property type="entry name" value="ACREF/ENVCD OPERON REPRESSOR-RELATED"/>
    <property type="match status" value="1"/>
</dbReference>
<evidence type="ECO:0000256" key="3">
    <source>
        <dbReference type="PROSITE-ProRule" id="PRU00335"/>
    </source>
</evidence>
<keyword evidence="1" id="KW-0678">Repressor</keyword>
<organism evidence="5 6">
    <name type="scientific">Caldibacillus thermoamylovorans</name>
    <dbReference type="NCBI Taxonomy" id="35841"/>
    <lineage>
        <taxon>Bacteria</taxon>
        <taxon>Bacillati</taxon>
        <taxon>Bacillota</taxon>
        <taxon>Bacilli</taxon>
        <taxon>Bacillales</taxon>
        <taxon>Bacillaceae</taxon>
        <taxon>Caldibacillus</taxon>
    </lineage>
</organism>
<dbReference type="InterPro" id="IPR009057">
    <property type="entry name" value="Homeodomain-like_sf"/>
</dbReference>
<keyword evidence="2 3" id="KW-0238">DNA-binding</keyword>
<dbReference type="PROSITE" id="PS50977">
    <property type="entry name" value="HTH_TETR_2"/>
    <property type="match status" value="1"/>
</dbReference>
<dbReference type="GO" id="GO:0003677">
    <property type="term" value="F:DNA binding"/>
    <property type="evidence" value="ECO:0007669"/>
    <property type="project" value="UniProtKB-UniRule"/>
</dbReference>
<keyword evidence="6" id="KW-1185">Reference proteome</keyword>
<evidence type="ECO:0000256" key="2">
    <source>
        <dbReference type="ARBA" id="ARBA00023125"/>
    </source>
</evidence>
<dbReference type="InterPro" id="IPR001647">
    <property type="entry name" value="HTH_TetR"/>
</dbReference>
<dbReference type="Pfam" id="PF00440">
    <property type="entry name" value="TetR_N"/>
    <property type="match status" value="1"/>
</dbReference>
<evidence type="ECO:0000259" key="4">
    <source>
        <dbReference type="PROSITE" id="PS50977"/>
    </source>
</evidence>
<name>A0A090IX56_9BACI</name>
<dbReference type="Gene3D" id="1.10.357.10">
    <property type="entry name" value="Tetracycline Repressor, domain 2"/>
    <property type="match status" value="1"/>
</dbReference>
<proteinExistence type="predicted"/>
<accession>A0A090IX56</accession>
<evidence type="ECO:0000313" key="6">
    <source>
        <dbReference type="Proteomes" id="UP000040576"/>
    </source>
</evidence>
<feature type="domain" description="HTH tetR-type" evidence="4">
    <location>
        <begin position="9"/>
        <end position="69"/>
    </location>
</feature>
<dbReference type="PANTHER" id="PTHR43479:SF21">
    <property type="entry name" value="TRANSCRIPTIONAL REGULATOR, TETR FAMILY"/>
    <property type="match status" value="1"/>
</dbReference>
<dbReference type="PRINTS" id="PR00455">
    <property type="entry name" value="HTHTETR"/>
</dbReference>
<feature type="DNA-binding region" description="H-T-H motif" evidence="3">
    <location>
        <begin position="32"/>
        <end position="51"/>
    </location>
</feature>
<dbReference type="Proteomes" id="UP000040576">
    <property type="component" value="Unassembled WGS sequence"/>
</dbReference>
<dbReference type="AlphaFoldDB" id="A0A090IX56"/>
<dbReference type="RefSeq" id="WP_034772436.1">
    <property type="nucleotide sequence ID" value="NZ_CCRF01000083.1"/>
</dbReference>
<gene>
    <name evidence="5" type="ORF">BT1A1_2896</name>
</gene>
<reference evidence="5 6" key="1">
    <citation type="submission" date="2014-07" db="EMBL/GenBank/DDBJ databases">
        <authorList>
            <person name="Wibberg Daniel"/>
        </authorList>
    </citation>
    <scope>NUCLEOTIDE SEQUENCE [LARGE SCALE GENOMIC DNA]</scope>
</reference>
<dbReference type="EMBL" id="CCRF01000083">
    <property type="protein sequence ID" value="CEE02686.1"/>
    <property type="molecule type" value="Genomic_DNA"/>
</dbReference>
<sequence length="201" mass="23929">MDGFERRRELKKRNILDAALNLFLTNGVQKVSIAEIASKAAVSQVTIYNYFESKDNLVHEVIIYYVNQVWKDYEQLFNSSLPFYEKVKQIIFNKKEIAAHIHEDFYQYIMKEYAKEKNDIEKLFNEKVLPRLIELFNEGKKQGYVDPSLSNEVILLYIQMFKEFFQRKDVYQVALPLTEELTTLFFYGMYGKRNGKVNEKL</sequence>